<dbReference type="AlphaFoldDB" id="A0A7W5Z2F7"/>
<name>A0A7W5Z2F7_9HYPH</name>
<gene>
    <name evidence="1" type="ORF">FHS81_000824</name>
</gene>
<dbReference type="RefSeq" id="WP_183750800.1">
    <property type="nucleotide sequence ID" value="NZ_JACICC010000002.1"/>
</dbReference>
<protein>
    <recommendedName>
        <fullName evidence="3">DUF3383 domain-containing protein</fullName>
    </recommendedName>
</protein>
<sequence>MAKGLSVSNVVNVTLNMSPMAAPRRNFGALLIAGASPVIDIAERIRRYTAIDGIAQDFGTDAPEYKAASLFFSQAPRPAEVYIGRWARVATAGVLHGGVRSVAQQEIGAFTAVTAGSFKIAVDGAPKTVSGVDLSAVTNLNGVATAVNAKLTGAVITWDSASNRFDVTSATSGVSSKIGYGSAHSTGTDISGLLGLDSAHASVPVDGADAEALIDGVRALADVSSEWYGLLIAAGDLPDNDILATAEFIEVTGHSRIFGVTTQDSRSLDASYALDIGSRIKALNYRNTFVQYSSSSPFAAASLYGRAFTVDFTGNRTTITLKFKQEPGIVAESLTESQAAALHSKNINVFVRYANDTAIIQEGVMANGYFFDEVHGTDWLKDAVQTDVFNLLYQSTTKIPQTDEGTHRIVTTIETTLVQAVNNGLVAPGVWLADGFGQLRTGDTLAKGFYVYAPPVSTQAQADREARKSVPIQVAAKLAGAIHSTNVMININR</sequence>
<dbReference type="Proteomes" id="UP000537592">
    <property type="component" value="Unassembled WGS sequence"/>
</dbReference>
<keyword evidence="2" id="KW-1185">Reference proteome</keyword>
<dbReference type="EMBL" id="JACICC010000002">
    <property type="protein sequence ID" value="MBB3808754.1"/>
    <property type="molecule type" value="Genomic_DNA"/>
</dbReference>
<proteinExistence type="predicted"/>
<evidence type="ECO:0000313" key="1">
    <source>
        <dbReference type="EMBL" id="MBB3808754.1"/>
    </source>
</evidence>
<evidence type="ECO:0008006" key="3">
    <source>
        <dbReference type="Google" id="ProtNLM"/>
    </source>
</evidence>
<dbReference type="InterPro" id="IPR021808">
    <property type="entry name" value="DUF3383"/>
</dbReference>
<accession>A0A7W5Z2F7</accession>
<comment type="caution">
    <text evidence="1">The sequence shown here is derived from an EMBL/GenBank/DDBJ whole genome shotgun (WGS) entry which is preliminary data.</text>
</comment>
<organism evidence="1 2">
    <name type="scientific">Pseudochelatococcus contaminans</name>
    <dbReference type="NCBI Taxonomy" id="1538103"/>
    <lineage>
        <taxon>Bacteria</taxon>
        <taxon>Pseudomonadati</taxon>
        <taxon>Pseudomonadota</taxon>
        <taxon>Alphaproteobacteria</taxon>
        <taxon>Hyphomicrobiales</taxon>
        <taxon>Chelatococcaceae</taxon>
        <taxon>Pseudochelatococcus</taxon>
    </lineage>
</organism>
<dbReference type="Pfam" id="PF11863">
    <property type="entry name" value="DUF3383"/>
    <property type="match status" value="1"/>
</dbReference>
<evidence type="ECO:0000313" key="2">
    <source>
        <dbReference type="Proteomes" id="UP000537592"/>
    </source>
</evidence>
<reference evidence="1 2" key="1">
    <citation type="submission" date="2020-08" db="EMBL/GenBank/DDBJ databases">
        <title>Genomic Encyclopedia of Type Strains, Phase IV (KMG-IV): sequencing the most valuable type-strain genomes for metagenomic binning, comparative biology and taxonomic classification.</title>
        <authorList>
            <person name="Goeker M."/>
        </authorList>
    </citation>
    <scope>NUCLEOTIDE SEQUENCE [LARGE SCALE GENOMIC DNA]</scope>
    <source>
        <strain evidence="1 2">DSM 28760</strain>
    </source>
</reference>